<gene>
    <name evidence="1" type="ORF">RUM43_012048</name>
</gene>
<reference evidence="1 2" key="1">
    <citation type="submission" date="2023-10" db="EMBL/GenBank/DDBJ databases">
        <title>Genomes of two closely related lineages of the louse Polyplax serrata with different host specificities.</title>
        <authorList>
            <person name="Martinu J."/>
            <person name="Tarabai H."/>
            <person name="Stefka J."/>
            <person name="Hypsa V."/>
        </authorList>
    </citation>
    <scope>NUCLEOTIDE SEQUENCE [LARGE SCALE GENOMIC DNA]</scope>
    <source>
        <strain evidence="1">HR10_N</strain>
    </source>
</reference>
<name>A0AAN8S4B5_POLSC</name>
<organism evidence="1 2">
    <name type="scientific">Polyplax serrata</name>
    <name type="common">Common mouse louse</name>
    <dbReference type="NCBI Taxonomy" id="468196"/>
    <lineage>
        <taxon>Eukaryota</taxon>
        <taxon>Metazoa</taxon>
        <taxon>Ecdysozoa</taxon>
        <taxon>Arthropoda</taxon>
        <taxon>Hexapoda</taxon>
        <taxon>Insecta</taxon>
        <taxon>Pterygota</taxon>
        <taxon>Neoptera</taxon>
        <taxon>Paraneoptera</taxon>
        <taxon>Psocodea</taxon>
        <taxon>Troctomorpha</taxon>
        <taxon>Phthiraptera</taxon>
        <taxon>Anoplura</taxon>
        <taxon>Polyplacidae</taxon>
        <taxon>Polyplax</taxon>
    </lineage>
</organism>
<dbReference type="AlphaFoldDB" id="A0AAN8S4B5"/>
<dbReference type="EMBL" id="JAWJWE010000005">
    <property type="protein sequence ID" value="KAK6634647.1"/>
    <property type="molecule type" value="Genomic_DNA"/>
</dbReference>
<sequence length="123" mass="14205">MKKDFLEIEDKISDVAKQLKNERIELIKKKLKLNDTPIELDESLLSNEKTLSVGSARENGSLQRIEPVQFPVNIESKLGLVQPLDARKSADVLNYFQNLMESRKTIMWPSRRIDELQGMLMPH</sequence>
<accession>A0AAN8S4B5</accession>
<protein>
    <submittedName>
        <fullName evidence="1">Uncharacterized protein</fullName>
    </submittedName>
</protein>
<proteinExistence type="predicted"/>
<evidence type="ECO:0000313" key="1">
    <source>
        <dbReference type="EMBL" id="KAK6634647.1"/>
    </source>
</evidence>
<dbReference type="Proteomes" id="UP001372834">
    <property type="component" value="Unassembled WGS sequence"/>
</dbReference>
<evidence type="ECO:0000313" key="2">
    <source>
        <dbReference type="Proteomes" id="UP001372834"/>
    </source>
</evidence>
<comment type="caution">
    <text evidence="1">The sequence shown here is derived from an EMBL/GenBank/DDBJ whole genome shotgun (WGS) entry which is preliminary data.</text>
</comment>